<feature type="transmembrane region" description="Helical" evidence="9">
    <location>
        <begin position="309"/>
        <end position="328"/>
    </location>
</feature>
<dbReference type="InterPro" id="IPR011701">
    <property type="entry name" value="MFS"/>
</dbReference>
<gene>
    <name evidence="11" type="ORF">ASPSYDRAFT_39759</name>
</gene>
<feature type="transmembrane region" description="Helical" evidence="9">
    <location>
        <begin position="114"/>
        <end position="133"/>
    </location>
</feature>
<name>A0A1L9TZU2_9EURO</name>
<dbReference type="AlphaFoldDB" id="A0A1L9TZU2"/>
<feature type="transmembrane region" description="Helical" evidence="9">
    <location>
        <begin position="414"/>
        <end position="435"/>
    </location>
</feature>
<evidence type="ECO:0000259" key="10">
    <source>
        <dbReference type="PROSITE" id="PS50850"/>
    </source>
</evidence>
<dbReference type="PANTHER" id="PTHR23502">
    <property type="entry name" value="MAJOR FACILITATOR SUPERFAMILY"/>
    <property type="match status" value="1"/>
</dbReference>
<evidence type="ECO:0000313" key="12">
    <source>
        <dbReference type="Proteomes" id="UP000184356"/>
    </source>
</evidence>
<protein>
    <recommendedName>
        <fullName evidence="10">Major facilitator superfamily (MFS) profile domain-containing protein</fullName>
    </recommendedName>
</protein>
<feature type="transmembrane region" description="Helical" evidence="9">
    <location>
        <begin position="447"/>
        <end position="470"/>
    </location>
</feature>
<dbReference type="RefSeq" id="XP_040708776.1">
    <property type="nucleotide sequence ID" value="XM_040845958.1"/>
</dbReference>
<comment type="similarity">
    <text evidence="7">Belongs to the major facilitator superfamily. DHA1 family. Polyamines/proton antiporter (TC 2.A.1.2.16) subfamily.</text>
</comment>
<evidence type="ECO:0000256" key="5">
    <source>
        <dbReference type="ARBA" id="ARBA00022989"/>
    </source>
</evidence>
<keyword evidence="12" id="KW-1185">Reference proteome</keyword>
<dbReference type="InterPro" id="IPR036259">
    <property type="entry name" value="MFS_trans_sf"/>
</dbReference>
<dbReference type="Gene3D" id="1.20.1250.20">
    <property type="entry name" value="MFS general substrate transporter like domains"/>
    <property type="match status" value="1"/>
</dbReference>
<evidence type="ECO:0000256" key="6">
    <source>
        <dbReference type="ARBA" id="ARBA00023136"/>
    </source>
</evidence>
<keyword evidence="2" id="KW-0813">Transport</keyword>
<dbReference type="GeneID" id="63762031"/>
<dbReference type="PANTHER" id="PTHR23502:SF186">
    <property type="entry name" value="MAJOR FACILITATOR SUPERFAMILY (MFS) PROFILE DOMAIN-CONTAINING PROTEIN"/>
    <property type="match status" value="1"/>
</dbReference>
<feature type="transmembrane region" description="Helical" evidence="9">
    <location>
        <begin position="171"/>
        <end position="196"/>
    </location>
</feature>
<reference evidence="12" key="1">
    <citation type="journal article" date="2017" name="Genome Biol.">
        <title>Comparative genomics reveals high biological diversity and specific adaptations in the industrially and medically important fungal genus Aspergillus.</title>
        <authorList>
            <person name="de Vries R.P."/>
            <person name="Riley R."/>
            <person name="Wiebenga A."/>
            <person name="Aguilar-Osorio G."/>
            <person name="Amillis S."/>
            <person name="Uchima C.A."/>
            <person name="Anderluh G."/>
            <person name="Asadollahi M."/>
            <person name="Askin M."/>
            <person name="Barry K."/>
            <person name="Battaglia E."/>
            <person name="Bayram O."/>
            <person name="Benocci T."/>
            <person name="Braus-Stromeyer S.A."/>
            <person name="Caldana C."/>
            <person name="Canovas D."/>
            <person name="Cerqueira G.C."/>
            <person name="Chen F."/>
            <person name="Chen W."/>
            <person name="Choi C."/>
            <person name="Clum A."/>
            <person name="Dos Santos R.A."/>
            <person name="Damasio A.R."/>
            <person name="Diallinas G."/>
            <person name="Emri T."/>
            <person name="Fekete E."/>
            <person name="Flipphi M."/>
            <person name="Freyberg S."/>
            <person name="Gallo A."/>
            <person name="Gournas C."/>
            <person name="Habgood R."/>
            <person name="Hainaut M."/>
            <person name="Harispe M.L."/>
            <person name="Henrissat B."/>
            <person name="Hilden K.S."/>
            <person name="Hope R."/>
            <person name="Hossain A."/>
            <person name="Karabika E."/>
            <person name="Karaffa L."/>
            <person name="Karanyi Z."/>
            <person name="Krasevec N."/>
            <person name="Kuo A."/>
            <person name="Kusch H."/>
            <person name="LaButti K."/>
            <person name="Lagendijk E.L."/>
            <person name="Lapidus A."/>
            <person name="Levasseur A."/>
            <person name="Lindquist E."/>
            <person name="Lipzen A."/>
            <person name="Logrieco A.F."/>
            <person name="MacCabe A."/>
            <person name="Maekelae M.R."/>
            <person name="Malavazi I."/>
            <person name="Melin P."/>
            <person name="Meyer V."/>
            <person name="Mielnichuk N."/>
            <person name="Miskei M."/>
            <person name="Molnar A.P."/>
            <person name="Mule G."/>
            <person name="Ngan C.Y."/>
            <person name="Orejas M."/>
            <person name="Orosz E."/>
            <person name="Ouedraogo J.P."/>
            <person name="Overkamp K.M."/>
            <person name="Park H.-S."/>
            <person name="Perrone G."/>
            <person name="Piumi F."/>
            <person name="Punt P.J."/>
            <person name="Ram A.F."/>
            <person name="Ramon A."/>
            <person name="Rauscher S."/>
            <person name="Record E."/>
            <person name="Riano-Pachon D.M."/>
            <person name="Robert V."/>
            <person name="Roehrig J."/>
            <person name="Ruller R."/>
            <person name="Salamov A."/>
            <person name="Salih N.S."/>
            <person name="Samson R.A."/>
            <person name="Sandor E."/>
            <person name="Sanguinetti M."/>
            <person name="Schuetze T."/>
            <person name="Sepcic K."/>
            <person name="Shelest E."/>
            <person name="Sherlock G."/>
            <person name="Sophianopoulou V."/>
            <person name="Squina F.M."/>
            <person name="Sun H."/>
            <person name="Susca A."/>
            <person name="Todd R.B."/>
            <person name="Tsang A."/>
            <person name="Unkles S.E."/>
            <person name="van de Wiele N."/>
            <person name="van Rossen-Uffink D."/>
            <person name="Oliveira J.V."/>
            <person name="Vesth T.C."/>
            <person name="Visser J."/>
            <person name="Yu J.-H."/>
            <person name="Zhou M."/>
            <person name="Andersen M.R."/>
            <person name="Archer D.B."/>
            <person name="Baker S.E."/>
            <person name="Benoit I."/>
            <person name="Brakhage A.A."/>
            <person name="Braus G.H."/>
            <person name="Fischer R."/>
            <person name="Frisvad J.C."/>
            <person name="Goldman G.H."/>
            <person name="Houbraken J."/>
            <person name="Oakley B."/>
            <person name="Pocsi I."/>
            <person name="Scazzocchio C."/>
            <person name="Seiboth B."/>
            <person name="vanKuyk P.A."/>
            <person name="Wortman J."/>
            <person name="Dyer P.S."/>
            <person name="Grigoriev I.V."/>
        </authorList>
    </citation>
    <scope>NUCLEOTIDE SEQUENCE [LARGE SCALE GENOMIC DNA]</scope>
    <source>
        <strain evidence="12">CBS 593.65</strain>
    </source>
</reference>
<feature type="compositionally biased region" description="Low complexity" evidence="8">
    <location>
        <begin position="1"/>
        <end position="16"/>
    </location>
</feature>
<dbReference type="GO" id="GO:0005886">
    <property type="term" value="C:plasma membrane"/>
    <property type="evidence" value="ECO:0007669"/>
    <property type="project" value="UniProtKB-SubCell"/>
</dbReference>
<organism evidence="11 12">
    <name type="scientific">Aspergillus sydowii CBS 593.65</name>
    <dbReference type="NCBI Taxonomy" id="1036612"/>
    <lineage>
        <taxon>Eukaryota</taxon>
        <taxon>Fungi</taxon>
        <taxon>Dikarya</taxon>
        <taxon>Ascomycota</taxon>
        <taxon>Pezizomycotina</taxon>
        <taxon>Eurotiomycetes</taxon>
        <taxon>Eurotiomycetidae</taxon>
        <taxon>Eurotiales</taxon>
        <taxon>Aspergillaceae</taxon>
        <taxon>Aspergillus</taxon>
        <taxon>Aspergillus subgen. Nidulantes</taxon>
    </lineage>
</organism>
<sequence length="555" mass="60605">MAGVHSPVTTSVSSMSTRKETAPTEIPFSRLLFDQGAINQAVIDHPYPGSGTADDPYVITWIPGDPRNPQLLSEPFKWLLTVLISLAALAAALVSSAYSGGIIEIIEYFHFSKVVAYVGISLYVLGFALGPLIWAPLSEIYGRRWIYIISMVFFTAFTAATAGVTNTESLLILRFLAGSMGSSGMALPGGVIADIFPATTRGLAMGMFATAPFLGPTLGPIIGGFISENIGWRWVEGVLAIFTAVLVTGLIFLLPETYAPVLLQARAQRLQQITGNRYRSASDKSSISLYKTLGTALSRPWLFLFSEPIVFLLCLYVAIVYGILYLQFAAYPIVFQQARGWSESIGGLSFLGILVGILLAAAYMFPVYFQYKKKTLASPTGRLPPEERLRSTFIGAIALPVGLFWFAWTNSPSVHWMSSIAAGVPFGFGMPLVFLPVSNYLVDTYTIYAASVVAANTLLRSTFGAAFPLFTGYMFEDLGIHWGASVPAFLALACAPIPFLLYRFGSRIRRRSKYASEAEAFMQRLLGNTQVETTQQQQQQQQQQKQQMEGGKESV</sequence>
<feature type="region of interest" description="Disordered" evidence="8">
    <location>
        <begin position="1"/>
        <end position="21"/>
    </location>
</feature>
<dbReference type="VEuPathDB" id="FungiDB:ASPSYDRAFT_39759"/>
<evidence type="ECO:0000256" key="8">
    <source>
        <dbReference type="SAM" id="MobiDB-lite"/>
    </source>
</evidence>
<evidence type="ECO:0000313" key="11">
    <source>
        <dbReference type="EMBL" id="OJJ64970.1"/>
    </source>
</evidence>
<feature type="transmembrane region" description="Helical" evidence="9">
    <location>
        <begin position="389"/>
        <end position="408"/>
    </location>
</feature>
<dbReference type="InterPro" id="IPR020846">
    <property type="entry name" value="MFS_dom"/>
</dbReference>
<evidence type="ECO:0000256" key="2">
    <source>
        <dbReference type="ARBA" id="ARBA00022448"/>
    </source>
</evidence>
<feature type="transmembrane region" description="Helical" evidence="9">
    <location>
        <begin position="482"/>
        <end position="502"/>
    </location>
</feature>
<dbReference type="Proteomes" id="UP000184356">
    <property type="component" value="Unassembled WGS sequence"/>
</dbReference>
<feature type="transmembrane region" description="Helical" evidence="9">
    <location>
        <begin position="203"/>
        <end position="226"/>
    </location>
</feature>
<feature type="transmembrane region" description="Helical" evidence="9">
    <location>
        <begin position="238"/>
        <end position="263"/>
    </location>
</feature>
<dbReference type="FunFam" id="1.20.1250.20:FF:000011">
    <property type="entry name" value="MFS multidrug transporter, putative"/>
    <property type="match status" value="1"/>
</dbReference>
<feature type="domain" description="Major facilitator superfamily (MFS) profile" evidence="10">
    <location>
        <begin position="80"/>
        <end position="511"/>
    </location>
</feature>
<feature type="transmembrane region" description="Helical" evidence="9">
    <location>
        <begin position="348"/>
        <end position="369"/>
    </location>
</feature>
<dbReference type="STRING" id="1036612.A0A1L9TZU2"/>
<keyword evidence="4 9" id="KW-0812">Transmembrane</keyword>
<accession>A0A1L9TZU2</accession>
<dbReference type="OrthoDB" id="446368at2759"/>
<feature type="region of interest" description="Disordered" evidence="8">
    <location>
        <begin position="532"/>
        <end position="555"/>
    </location>
</feature>
<feature type="transmembrane region" description="Helical" evidence="9">
    <location>
        <begin position="145"/>
        <end position="165"/>
    </location>
</feature>
<keyword evidence="5 9" id="KW-1133">Transmembrane helix</keyword>
<dbReference type="SUPFAM" id="SSF103473">
    <property type="entry name" value="MFS general substrate transporter"/>
    <property type="match status" value="1"/>
</dbReference>
<feature type="compositionally biased region" description="Low complexity" evidence="8">
    <location>
        <begin position="535"/>
        <end position="547"/>
    </location>
</feature>
<feature type="transmembrane region" description="Helical" evidence="9">
    <location>
        <begin position="76"/>
        <end position="94"/>
    </location>
</feature>
<proteinExistence type="inferred from homology"/>
<dbReference type="EMBL" id="KV878582">
    <property type="protein sequence ID" value="OJJ64970.1"/>
    <property type="molecule type" value="Genomic_DNA"/>
</dbReference>
<keyword evidence="6 9" id="KW-0472">Membrane</keyword>
<evidence type="ECO:0000256" key="7">
    <source>
        <dbReference type="ARBA" id="ARBA00038459"/>
    </source>
</evidence>
<evidence type="ECO:0000256" key="3">
    <source>
        <dbReference type="ARBA" id="ARBA00022475"/>
    </source>
</evidence>
<evidence type="ECO:0000256" key="4">
    <source>
        <dbReference type="ARBA" id="ARBA00022692"/>
    </source>
</evidence>
<evidence type="ECO:0000256" key="9">
    <source>
        <dbReference type="SAM" id="Phobius"/>
    </source>
</evidence>
<evidence type="ECO:0000256" key="1">
    <source>
        <dbReference type="ARBA" id="ARBA00004651"/>
    </source>
</evidence>
<dbReference type="GO" id="GO:0022857">
    <property type="term" value="F:transmembrane transporter activity"/>
    <property type="evidence" value="ECO:0007669"/>
    <property type="project" value="InterPro"/>
</dbReference>
<comment type="subcellular location">
    <subcellularLocation>
        <location evidence="1">Cell membrane</location>
        <topology evidence="1">Multi-pass membrane protein</topology>
    </subcellularLocation>
</comment>
<keyword evidence="3" id="KW-1003">Cell membrane</keyword>
<dbReference type="Pfam" id="PF07690">
    <property type="entry name" value="MFS_1"/>
    <property type="match status" value="1"/>
</dbReference>
<dbReference type="PROSITE" id="PS50850">
    <property type="entry name" value="MFS"/>
    <property type="match status" value="1"/>
</dbReference>
<dbReference type="CDD" id="cd17323">
    <property type="entry name" value="MFS_Tpo1_MDR_like"/>
    <property type="match status" value="1"/>
</dbReference>